<dbReference type="STRING" id="1141106.GCA_000308095_01933"/>
<organism evidence="2 3">
    <name type="scientific">Staphylococcus intermedius NCTC 11048</name>
    <dbReference type="NCBI Taxonomy" id="1141106"/>
    <lineage>
        <taxon>Bacteria</taxon>
        <taxon>Bacillati</taxon>
        <taxon>Bacillota</taxon>
        <taxon>Bacilli</taxon>
        <taxon>Bacillales</taxon>
        <taxon>Staphylococcaceae</taxon>
        <taxon>Staphylococcus</taxon>
        <taxon>Staphylococcus intermedius group</taxon>
    </lineage>
</organism>
<dbReference type="NCBIfam" id="NF046040">
    <property type="entry name" value="RelB_antitoxin"/>
    <property type="match status" value="1"/>
</dbReference>
<dbReference type="RefSeq" id="WP_019167888.1">
    <property type="nucleotide sequence ID" value="NZ_CAIB01000096.1"/>
</dbReference>
<evidence type="ECO:0000313" key="3">
    <source>
        <dbReference type="Proteomes" id="UP000255549"/>
    </source>
</evidence>
<dbReference type="Proteomes" id="UP000255549">
    <property type="component" value="Unassembled WGS sequence"/>
</dbReference>
<evidence type="ECO:0000313" key="1">
    <source>
        <dbReference type="EMBL" id="SUM43502.1"/>
    </source>
</evidence>
<dbReference type="AlphaFoldDB" id="A0A380FYU1"/>
<dbReference type="OrthoDB" id="1691100at2"/>
<sequence>MATITIRISNDEKVFLKYMAKFLGLSLSEVLKQYTFEELEDIYDAKVGDEALIEYRETYQESIDIEDVMKQWDVK</sequence>
<name>A0A380FYU1_STAIN</name>
<evidence type="ECO:0000313" key="2">
    <source>
        <dbReference type="EMBL" id="SUM43905.1"/>
    </source>
</evidence>
<keyword evidence="3" id="KW-1185">Reference proteome</keyword>
<reference evidence="2 3" key="1">
    <citation type="submission" date="2018-06" db="EMBL/GenBank/DDBJ databases">
        <authorList>
            <consortium name="Pathogen Informatics"/>
            <person name="Doyle S."/>
        </authorList>
    </citation>
    <scope>NUCLEOTIDE SEQUENCE [LARGE SCALE GENOMIC DNA]</scope>
    <source>
        <strain evidence="3">NCTC 11048</strain>
        <strain evidence="2">NCTC11048</strain>
    </source>
</reference>
<evidence type="ECO:0008006" key="4">
    <source>
        <dbReference type="Google" id="ProtNLM"/>
    </source>
</evidence>
<dbReference type="Pfam" id="PF19807">
    <property type="entry name" value="DUF6290"/>
    <property type="match status" value="1"/>
</dbReference>
<dbReference type="EMBL" id="UHDP01000001">
    <property type="protein sequence ID" value="SUM43502.1"/>
    <property type="molecule type" value="Genomic_DNA"/>
</dbReference>
<proteinExistence type="predicted"/>
<dbReference type="EMBL" id="UHDP01000001">
    <property type="protein sequence ID" value="SUM43905.1"/>
    <property type="molecule type" value="Genomic_DNA"/>
</dbReference>
<protein>
    <recommendedName>
        <fullName evidence="4">Toxin-antitoxin system, antitoxin component</fullName>
    </recommendedName>
</protein>
<gene>
    <name evidence="1" type="ORF">NCTC11048_00019</name>
    <name evidence="2" type="ORF">NCTC11048_00199</name>
</gene>
<dbReference type="InterPro" id="IPR046257">
    <property type="entry name" value="DUF6290"/>
</dbReference>
<accession>A0A380FYU1</accession>